<dbReference type="Gene3D" id="2.40.420.20">
    <property type="match status" value="1"/>
</dbReference>
<dbReference type="EMBL" id="FZOJ01000007">
    <property type="protein sequence ID" value="SNS28743.1"/>
    <property type="molecule type" value="Genomic_DNA"/>
</dbReference>
<dbReference type="Proteomes" id="UP000198304">
    <property type="component" value="Unassembled WGS sequence"/>
</dbReference>
<dbReference type="InterPro" id="IPR011053">
    <property type="entry name" value="Single_hybrid_motif"/>
</dbReference>
<evidence type="ECO:0000259" key="1">
    <source>
        <dbReference type="Pfam" id="PF25967"/>
    </source>
</evidence>
<proteinExistence type="predicted"/>
<dbReference type="OrthoDB" id="2023301at2"/>
<dbReference type="AlphaFoldDB" id="A0A239DAL6"/>
<sequence>MKRKKSNKNKTMIIGIVCVLIAALMIGGTLRPQAESYNEETVRKQDIETYYRFNGNIEAKNRQMVIAESMMQIKTIHVEEGDIVEKDDILVESTQGQQIKAKIDGQVGEVLIEESATLMAGANMVTLTDYSDLQVVIKVDEYDIASLSPGQEVTVLVNALGEEITGEIAKVSKEATSVNDIAYFTASIDLEDHSELLMGMSTEVSILSQSAPNATTLSMKALQFDHQNQPFVYYRDNSDKVVTKAVKVGINDGNTVEILEGVKIGEVVLIPRDNRTITSPSSMMRNQ</sequence>
<keyword evidence="3" id="KW-1185">Reference proteome</keyword>
<accession>A0A239DAL6</accession>
<evidence type="ECO:0000313" key="3">
    <source>
        <dbReference type="Proteomes" id="UP000198304"/>
    </source>
</evidence>
<dbReference type="GO" id="GO:1990281">
    <property type="term" value="C:efflux pump complex"/>
    <property type="evidence" value="ECO:0007669"/>
    <property type="project" value="TreeGrafter"/>
</dbReference>
<dbReference type="PANTHER" id="PTHR30469:SF33">
    <property type="entry name" value="SLR1207 PROTEIN"/>
    <property type="match status" value="1"/>
</dbReference>
<name>A0A239DAL6_9FIRM</name>
<dbReference type="Pfam" id="PF25967">
    <property type="entry name" value="RND-MFP_C"/>
    <property type="match status" value="1"/>
</dbReference>
<protein>
    <submittedName>
        <fullName evidence="2">HlyD family secretion protein</fullName>
    </submittedName>
</protein>
<dbReference type="PANTHER" id="PTHR30469">
    <property type="entry name" value="MULTIDRUG RESISTANCE PROTEIN MDTA"/>
    <property type="match status" value="1"/>
</dbReference>
<dbReference type="Gene3D" id="2.40.50.100">
    <property type="match status" value="1"/>
</dbReference>
<evidence type="ECO:0000313" key="2">
    <source>
        <dbReference type="EMBL" id="SNS28743.1"/>
    </source>
</evidence>
<dbReference type="SUPFAM" id="SSF51230">
    <property type="entry name" value="Single hybrid motif"/>
    <property type="match status" value="1"/>
</dbReference>
<organism evidence="2 3">
    <name type="scientific">Anaerovirgula multivorans</name>
    <dbReference type="NCBI Taxonomy" id="312168"/>
    <lineage>
        <taxon>Bacteria</taxon>
        <taxon>Bacillati</taxon>
        <taxon>Bacillota</taxon>
        <taxon>Clostridia</taxon>
        <taxon>Peptostreptococcales</taxon>
        <taxon>Natronincolaceae</taxon>
        <taxon>Anaerovirgula</taxon>
    </lineage>
</organism>
<dbReference type="GO" id="GO:0015562">
    <property type="term" value="F:efflux transmembrane transporter activity"/>
    <property type="evidence" value="ECO:0007669"/>
    <property type="project" value="TreeGrafter"/>
</dbReference>
<dbReference type="RefSeq" id="WP_089282568.1">
    <property type="nucleotide sequence ID" value="NZ_FZOJ01000007.1"/>
</dbReference>
<gene>
    <name evidence="2" type="ORF">SAMN05446037_100756</name>
</gene>
<feature type="domain" description="Multidrug resistance protein MdtA-like C-terminal permuted SH3" evidence="1">
    <location>
        <begin position="218"/>
        <end position="270"/>
    </location>
</feature>
<reference evidence="2 3" key="1">
    <citation type="submission" date="2017-06" db="EMBL/GenBank/DDBJ databases">
        <authorList>
            <person name="Kim H.J."/>
            <person name="Triplett B.A."/>
        </authorList>
    </citation>
    <scope>NUCLEOTIDE SEQUENCE [LARGE SCALE GENOMIC DNA]</scope>
    <source>
        <strain evidence="2 3">SCA</strain>
    </source>
</reference>
<dbReference type="Gene3D" id="2.40.30.170">
    <property type="match status" value="1"/>
</dbReference>
<dbReference type="InterPro" id="IPR058627">
    <property type="entry name" value="MdtA-like_C"/>
</dbReference>